<dbReference type="RefSeq" id="WP_377734339.1">
    <property type="nucleotide sequence ID" value="NZ_JBHSRI010000018.1"/>
</dbReference>
<evidence type="ECO:0000256" key="4">
    <source>
        <dbReference type="ARBA" id="ARBA00022840"/>
    </source>
</evidence>
<evidence type="ECO:0000256" key="5">
    <source>
        <dbReference type="ARBA" id="ARBA00022842"/>
    </source>
</evidence>
<dbReference type="SUPFAM" id="SSF52440">
    <property type="entry name" value="PreATP-grasp domain"/>
    <property type="match status" value="1"/>
</dbReference>
<gene>
    <name evidence="7" type="ORF">ACFPYN_11615</name>
</gene>
<evidence type="ECO:0000313" key="7">
    <source>
        <dbReference type="EMBL" id="MFC6040069.1"/>
    </source>
</evidence>
<keyword evidence="4" id="KW-0067">ATP-binding</keyword>
<keyword evidence="1" id="KW-0436">Ligase</keyword>
<dbReference type="Pfam" id="PF03738">
    <property type="entry name" value="GSP_synth"/>
    <property type="match status" value="1"/>
</dbReference>
<evidence type="ECO:0000256" key="1">
    <source>
        <dbReference type="ARBA" id="ARBA00022598"/>
    </source>
</evidence>
<evidence type="ECO:0000256" key="2">
    <source>
        <dbReference type="ARBA" id="ARBA00022723"/>
    </source>
</evidence>
<dbReference type="EMBL" id="JBHSRI010000018">
    <property type="protein sequence ID" value="MFC6040069.1"/>
    <property type="molecule type" value="Genomic_DNA"/>
</dbReference>
<sequence length="422" mass="48094">MIDAQFHRERKSLYSQVPYFFPDLYDVEYALLDIHKKTQAEVRDIRVAAEKVGTIFVKVAPLLRDLDDETLLQLGFPKESLAYCRIKTIPQEYIIGRLDFIVSNSEIKLLEFNSDTPTFIKETFDANDYVCDYFGLQNPNKSSIDILRGEMRKAVAASWKHLNKPGTPKIVFTSHGDNFEDMWTTRYLQEHLELPSEYVSLDQLKILTESVDVDGVVTEPGLFTPSGERVDILYRQTYPIEHLVNDIEPATHENVGQELIKLIVENKVMVINPPSAFLLQSKAVQALIWALHEDGKYFTEDEHTIINQYFLPTYLEPDEFLKTNRAYVRKPSFGREGDTVEIFNGLGETINAEPQQTYGDTLPVYQAFYPLPEATVQTTTGEKQLHLMYGCFLINNKAGAIGIRAGGVITNNLSYFLPVGIE</sequence>
<keyword evidence="8" id="KW-1185">Reference proteome</keyword>
<keyword evidence="2" id="KW-0479">Metal-binding</keyword>
<comment type="caution">
    <text evidence="7">The sequence shown here is derived from an EMBL/GenBank/DDBJ whole genome shotgun (WGS) entry which is preliminary data.</text>
</comment>
<dbReference type="SUPFAM" id="SSF56059">
    <property type="entry name" value="Glutathione synthetase ATP-binding domain-like"/>
    <property type="match status" value="1"/>
</dbReference>
<protein>
    <submittedName>
        <fullName evidence="7">Glutathionylspermidine synthase family protein</fullName>
    </submittedName>
</protein>
<dbReference type="Gene3D" id="3.30.1490.330">
    <property type="match status" value="1"/>
</dbReference>
<dbReference type="InterPro" id="IPR016185">
    <property type="entry name" value="PreATP-grasp_dom_sf"/>
</dbReference>
<keyword evidence="5" id="KW-0460">Magnesium</keyword>
<evidence type="ECO:0000313" key="8">
    <source>
        <dbReference type="Proteomes" id="UP001596170"/>
    </source>
</evidence>
<evidence type="ECO:0000256" key="3">
    <source>
        <dbReference type="ARBA" id="ARBA00022741"/>
    </source>
</evidence>
<accession>A0ABW1L8U2</accession>
<dbReference type="InterPro" id="IPR005494">
    <property type="entry name" value="GSPS_pre-ATP-grasp-like_dom"/>
</dbReference>
<feature type="domain" description="Glutathionylspermidine synthase pre-ATP-grasp-like" evidence="6">
    <location>
        <begin position="29"/>
        <end position="419"/>
    </location>
</feature>
<keyword evidence="3" id="KW-0547">Nucleotide-binding</keyword>
<reference evidence="8" key="1">
    <citation type="journal article" date="2019" name="Int. J. Syst. Evol. Microbiol.">
        <title>The Global Catalogue of Microorganisms (GCM) 10K type strain sequencing project: providing services to taxonomists for standard genome sequencing and annotation.</title>
        <authorList>
            <consortium name="The Broad Institute Genomics Platform"/>
            <consortium name="The Broad Institute Genome Sequencing Center for Infectious Disease"/>
            <person name="Wu L."/>
            <person name="Ma J."/>
        </authorList>
    </citation>
    <scope>NUCLEOTIDE SEQUENCE [LARGE SCALE GENOMIC DNA]</scope>
    <source>
        <strain evidence="8">CCUG 54527</strain>
    </source>
</reference>
<evidence type="ECO:0000259" key="6">
    <source>
        <dbReference type="Pfam" id="PF03738"/>
    </source>
</evidence>
<name>A0ABW1L8U2_9BACL</name>
<dbReference type="Proteomes" id="UP001596170">
    <property type="component" value="Unassembled WGS sequence"/>
</dbReference>
<proteinExistence type="predicted"/>
<organism evidence="7 8">
    <name type="scientific">Paenisporosarcina macmurdoensis</name>
    <dbReference type="NCBI Taxonomy" id="212659"/>
    <lineage>
        <taxon>Bacteria</taxon>
        <taxon>Bacillati</taxon>
        <taxon>Bacillota</taxon>
        <taxon>Bacilli</taxon>
        <taxon>Bacillales</taxon>
        <taxon>Caryophanaceae</taxon>
        <taxon>Paenisporosarcina</taxon>
    </lineage>
</organism>